<dbReference type="PhylomeDB" id="A0A0G4GQN1"/>
<feature type="domain" description="NAD(P)-binding" evidence="3">
    <location>
        <begin position="4"/>
        <end position="309"/>
    </location>
</feature>
<evidence type="ECO:0000313" key="5">
    <source>
        <dbReference type="Proteomes" id="UP000041254"/>
    </source>
</evidence>
<dbReference type="InParanoid" id="A0A0G4GQN1"/>
<proteinExistence type="inferred from homology"/>
<name>A0A0G4GQN1_VITBC</name>
<dbReference type="Gene3D" id="3.40.50.720">
    <property type="entry name" value="NAD(P)-binding Rossmann-like Domain"/>
    <property type="match status" value="1"/>
</dbReference>
<comment type="similarity">
    <text evidence="1">Belongs to the NAD(P)-dependent epimerase/dehydratase family.</text>
</comment>
<gene>
    <name evidence="4" type="ORF">Vbra_18309</name>
</gene>
<reference evidence="4 5" key="1">
    <citation type="submission" date="2014-11" db="EMBL/GenBank/DDBJ databases">
        <authorList>
            <person name="Zhu J."/>
            <person name="Qi W."/>
            <person name="Song R."/>
        </authorList>
    </citation>
    <scope>NUCLEOTIDE SEQUENCE [LARGE SCALE GENOMIC DNA]</scope>
</reference>
<keyword evidence="5" id="KW-1185">Reference proteome</keyword>
<dbReference type="Proteomes" id="UP000041254">
    <property type="component" value="Unassembled WGS sequence"/>
</dbReference>
<dbReference type="PANTHER" id="PTHR43574">
    <property type="entry name" value="EPIMERASE-RELATED"/>
    <property type="match status" value="1"/>
</dbReference>
<dbReference type="PRINTS" id="PR01713">
    <property type="entry name" value="NUCEPIMERASE"/>
</dbReference>
<sequence>MKVLLTGGAGFVGGHTCEVLLKRGDEVVLLDNVNDYYDQRLKEHTLDILRSVPTGKLTEYLIDLRDLDAVTKVFEEHKFDVICHLAAQAGVRHSIQHAISNVQTNILATVHLLELSRKHNVPNFVMASSSSVYGKSSTPPFSEDQLCNKPISPYAATKRSCELFAHTYHHLYNQNVTCLRFFTVYGPRGRPDMAAYKFIDRIYHDRAIDKYGDGSAIREFTYISDIVDGVIAAIDNPRPYEIVNLGGGATHTLNELISTIEKHCGKKALINQMPDQPGDVPLTSADQKRAQAILNFHPKVSLDDGIRQTVHWYLMYQKLNKGLTNGV</sequence>
<dbReference type="STRING" id="1169540.A0A0G4GQN1"/>
<accession>A0A0G4GQN1</accession>
<evidence type="ECO:0000256" key="2">
    <source>
        <dbReference type="ARBA" id="ARBA00023027"/>
    </source>
</evidence>
<dbReference type="OMA" id="GCRHNKV"/>
<evidence type="ECO:0000259" key="3">
    <source>
        <dbReference type="Pfam" id="PF16363"/>
    </source>
</evidence>
<dbReference type="EMBL" id="CDMY01000759">
    <property type="protein sequence ID" value="CEM32565.1"/>
    <property type="molecule type" value="Genomic_DNA"/>
</dbReference>
<dbReference type="Pfam" id="PF16363">
    <property type="entry name" value="GDP_Man_Dehyd"/>
    <property type="match status" value="1"/>
</dbReference>
<organism evidence="4 5">
    <name type="scientific">Vitrella brassicaformis (strain CCMP3155)</name>
    <dbReference type="NCBI Taxonomy" id="1169540"/>
    <lineage>
        <taxon>Eukaryota</taxon>
        <taxon>Sar</taxon>
        <taxon>Alveolata</taxon>
        <taxon>Colpodellida</taxon>
        <taxon>Vitrellaceae</taxon>
        <taxon>Vitrella</taxon>
    </lineage>
</organism>
<dbReference type="InterPro" id="IPR036291">
    <property type="entry name" value="NAD(P)-bd_dom_sf"/>
</dbReference>
<dbReference type="AlphaFoldDB" id="A0A0G4GQN1"/>
<keyword evidence="2" id="KW-0520">NAD</keyword>
<dbReference type="VEuPathDB" id="CryptoDB:Vbra_18309"/>
<evidence type="ECO:0000313" key="4">
    <source>
        <dbReference type="EMBL" id="CEM32565.1"/>
    </source>
</evidence>
<dbReference type="OrthoDB" id="202470at2759"/>
<dbReference type="SUPFAM" id="SSF51735">
    <property type="entry name" value="NAD(P)-binding Rossmann-fold domains"/>
    <property type="match status" value="1"/>
</dbReference>
<dbReference type="InterPro" id="IPR016040">
    <property type="entry name" value="NAD(P)-bd_dom"/>
</dbReference>
<dbReference type="Gene3D" id="3.90.25.10">
    <property type="entry name" value="UDP-galactose 4-epimerase, domain 1"/>
    <property type="match status" value="1"/>
</dbReference>
<evidence type="ECO:0000256" key="1">
    <source>
        <dbReference type="ARBA" id="ARBA00007637"/>
    </source>
</evidence>
<protein>
    <recommendedName>
        <fullName evidence="3">NAD(P)-binding domain-containing protein</fullName>
    </recommendedName>
</protein>